<comment type="caution">
    <text evidence="1">The sequence shown here is derived from an EMBL/GenBank/DDBJ whole genome shotgun (WGS) entry which is preliminary data.</text>
</comment>
<dbReference type="EC" id="3.4.24.-" evidence="1"/>
<gene>
    <name evidence="1" type="primary">yciD</name>
    <name evidence="1" type="ORF">SK608_1095</name>
</gene>
<accession>A0A081QYH9</accession>
<sequence length="79" mass="8936">MNSVIITSIFKGRAINTRIEILRTFCKQWMDYGLYHPCPIVTPNKSSFIVVNPASKGIIAREGLILNAIAVDFVEVNYY</sequence>
<keyword evidence="1" id="KW-0378">Hydrolase</keyword>
<name>A0A081QYH9_STRMT</name>
<dbReference type="Proteomes" id="UP000028022">
    <property type="component" value="Unassembled WGS sequence"/>
</dbReference>
<dbReference type="AlphaFoldDB" id="A0A081QYH9"/>
<evidence type="ECO:0000313" key="2">
    <source>
        <dbReference type="Proteomes" id="UP000028022"/>
    </source>
</evidence>
<dbReference type="GO" id="GO:0016787">
    <property type="term" value="F:hydrolase activity"/>
    <property type="evidence" value="ECO:0007669"/>
    <property type="project" value="UniProtKB-KW"/>
</dbReference>
<protein>
    <submittedName>
        <fullName evidence="1">Metallopeptidase, SprT family</fullName>
        <ecNumber evidence="1">3.4.24.-</ecNumber>
    </submittedName>
</protein>
<evidence type="ECO:0000313" key="1">
    <source>
        <dbReference type="EMBL" id="KEQ48002.1"/>
    </source>
</evidence>
<proteinExistence type="predicted"/>
<dbReference type="EMBL" id="JPFZ01000009">
    <property type="protein sequence ID" value="KEQ48002.1"/>
    <property type="molecule type" value="Genomic_DNA"/>
</dbReference>
<organism evidence="1 2">
    <name type="scientific">Streptococcus mitis</name>
    <dbReference type="NCBI Taxonomy" id="28037"/>
    <lineage>
        <taxon>Bacteria</taxon>
        <taxon>Bacillati</taxon>
        <taxon>Bacillota</taxon>
        <taxon>Bacilli</taxon>
        <taxon>Lactobacillales</taxon>
        <taxon>Streptococcaceae</taxon>
        <taxon>Streptococcus</taxon>
        <taxon>Streptococcus mitis group</taxon>
    </lineage>
</organism>
<reference evidence="1 2" key="1">
    <citation type="submission" date="2014-05" db="EMBL/GenBank/DDBJ databases">
        <authorList>
            <person name="Daugherty S.C."/>
            <person name="Tallon L.J."/>
            <person name="Sadzewicz L."/>
            <person name="Kilian M."/>
            <person name="Tettelin H."/>
        </authorList>
    </citation>
    <scope>NUCLEOTIDE SEQUENCE [LARGE SCALE GENOMIC DNA]</scope>
    <source>
        <strain evidence="1 2">SK608</strain>
    </source>
</reference>